<reference evidence="2" key="1">
    <citation type="submission" date="2021-06" db="EMBL/GenBank/DDBJ databases">
        <authorList>
            <person name="Arsene-Ploetze F."/>
        </authorList>
    </citation>
    <scope>NUCLEOTIDE SEQUENCE</scope>
    <source>
        <strain evidence="2">SBRY1</strain>
    </source>
</reference>
<dbReference type="Proteomes" id="UP001153328">
    <property type="component" value="Unassembled WGS sequence"/>
</dbReference>
<dbReference type="RefSeq" id="WP_205048487.1">
    <property type="nucleotide sequence ID" value="NZ_CAJVAX010000001.1"/>
</dbReference>
<keyword evidence="3" id="KW-1185">Reference proteome</keyword>
<dbReference type="AlphaFoldDB" id="A0A9W4GXF9"/>
<name>A0A9W4GXF9_9ACTN</name>
<accession>A0A9W4GXF9</accession>
<gene>
    <name evidence="2" type="ORF">SBRY_10740</name>
</gene>
<dbReference type="EMBL" id="CAJVAX010000001">
    <property type="protein sequence ID" value="CAG7604620.1"/>
    <property type="molecule type" value="Genomic_DNA"/>
</dbReference>
<evidence type="ECO:0000313" key="3">
    <source>
        <dbReference type="Proteomes" id="UP001153328"/>
    </source>
</evidence>
<evidence type="ECO:0000313" key="2">
    <source>
        <dbReference type="EMBL" id="CAG7604620.1"/>
    </source>
</evidence>
<feature type="region of interest" description="Disordered" evidence="1">
    <location>
        <begin position="47"/>
        <end position="72"/>
    </location>
</feature>
<organism evidence="2 3">
    <name type="scientific">Actinacidiphila bryophytorum</name>
    <dbReference type="NCBI Taxonomy" id="1436133"/>
    <lineage>
        <taxon>Bacteria</taxon>
        <taxon>Bacillati</taxon>
        <taxon>Actinomycetota</taxon>
        <taxon>Actinomycetes</taxon>
        <taxon>Kitasatosporales</taxon>
        <taxon>Streptomycetaceae</taxon>
        <taxon>Actinacidiphila</taxon>
    </lineage>
</organism>
<protein>
    <submittedName>
        <fullName evidence="2">Uncharacterized protein</fullName>
    </submittedName>
</protein>
<proteinExistence type="predicted"/>
<comment type="caution">
    <text evidence="2">The sequence shown here is derived from an EMBL/GenBank/DDBJ whole genome shotgun (WGS) entry which is preliminary data.</text>
</comment>
<sequence>MAALAWLLIPLVGVLVAVVWARWAARARSTADGASLAGYERFRTAMQPGEAPPLRLKEGEAGESGATDAEPV</sequence>
<evidence type="ECO:0000256" key="1">
    <source>
        <dbReference type="SAM" id="MobiDB-lite"/>
    </source>
</evidence>